<organism evidence="2 3">
    <name type="scientific">Vespula squamosa</name>
    <name type="common">Southern yellow jacket</name>
    <name type="synonym">Wasp</name>
    <dbReference type="NCBI Taxonomy" id="30214"/>
    <lineage>
        <taxon>Eukaryota</taxon>
        <taxon>Metazoa</taxon>
        <taxon>Ecdysozoa</taxon>
        <taxon>Arthropoda</taxon>
        <taxon>Hexapoda</taxon>
        <taxon>Insecta</taxon>
        <taxon>Pterygota</taxon>
        <taxon>Neoptera</taxon>
        <taxon>Endopterygota</taxon>
        <taxon>Hymenoptera</taxon>
        <taxon>Apocrita</taxon>
        <taxon>Aculeata</taxon>
        <taxon>Vespoidea</taxon>
        <taxon>Vespidae</taxon>
        <taxon>Vespinae</taxon>
        <taxon>Vespula</taxon>
    </lineage>
</organism>
<dbReference type="EMBL" id="JAUDFV010000038">
    <property type="protein sequence ID" value="KAL2737023.1"/>
    <property type="molecule type" value="Genomic_DNA"/>
</dbReference>
<gene>
    <name evidence="2" type="ORF">V1478_002218</name>
</gene>
<keyword evidence="3" id="KW-1185">Reference proteome</keyword>
<sequence length="109" mass="13005">MKINTKHKSIQTNNDRKQIPETVVYYNKIKFRVDVSGQMARKYNVKSKSYRWLVQAFFNIFDFSGINAWIPYKETSAQNIARQQFLLQITEELSSRRKGKSTRNIKWPI</sequence>
<evidence type="ECO:0000313" key="2">
    <source>
        <dbReference type="EMBL" id="KAL2737023.1"/>
    </source>
</evidence>
<reference evidence="2 3" key="1">
    <citation type="journal article" date="2024" name="Ann. Entomol. Soc. Am.">
        <title>Genomic analyses of the southern and eastern yellowjacket wasps (Hymenoptera: Vespidae) reveal evolutionary signatures of social life.</title>
        <authorList>
            <person name="Catto M.A."/>
            <person name="Caine P.B."/>
            <person name="Orr S.E."/>
            <person name="Hunt B.G."/>
            <person name="Goodisman M.A.D."/>
        </authorList>
    </citation>
    <scope>NUCLEOTIDE SEQUENCE [LARGE SCALE GENOMIC DNA]</scope>
    <source>
        <strain evidence="2">233</strain>
        <tissue evidence="2">Head and thorax</tissue>
    </source>
</reference>
<comment type="caution">
    <text evidence="2">The sequence shown here is derived from an EMBL/GenBank/DDBJ whole genome shotgun (WGS) entry which is preliminary data.</text>
</comment>
<protein>
    <recommendedName>
        <fullName evidence="1">PiggyBac transposable element-derived protein domain-containing protein</fullName>
    </recommendedName>
</protein>
<dbReference type="Proteomes" id="UP001607302">
    <property type="component" value="Unassembled WGS sequence"/>
</dbReference>
<dbReference type="InterPro" id="IPR029526">
    <property type="entry name" value="PGBD"/>
</dbReference>
<proteinExistence type="predicted"/>
<name>A0ABD2BW67_VESSQ</name>
<dbReference type="Pfam" id="PF13843">
    <property type="entry name" value="DDE_Tnp_1_7"/>
    <property type="match status" value="1"/>
</dbReference>
<feature type="domain" description="PiggyBac transposable element-derived protein" evidence="1">
    <location>
        <begin position="14"/>
        <end position="69"/>
    </location>
</feature>
<accession>A0ABD2BW67</accession>
<evidence type="ECO:0000313" key="3">
    <source>
        <dbReference type="Proteomes" id="UP001607302"/>
    </source>
</evidence>
<dbReference type="AlphaFoldDB" id="A0ABD2BW67"/>
<evidence type="ECO:0000259" key="1">
    <source>
        <dbReference type="Pfam" id="PF13843"/>
    </source>
</evidence>